<evidence type="ECO:0000259" key="3">
    <source>
        <dbReference type="Pfam" id="PF01408"/>
    </source>
</evidence>
<sequence length="330" mass="35784">MVRMGILGCGRIGQVHAHSLERISQAKLVAVADASPEAAEVCARRFGVEVRDTARILAAKDIDAVVIATSTPTHFEMIHAAAAEGKAIFCEKPIDLSSERVRACIQTIEQTGVPFMTAFNQRFDPHFGGVRQRVKDGEIGDVETVSIISRDPAPPPASYIKGSGGLFRDMMIHDFDMARFVLGEEPIQVFAAGSNLIDPAIGDAGDVDTAAVILMTASGRICQITNSRRTTYGYDKRLEVHGSRGMLRVSNVLENLVESAKSTGFESALAQPFFLERFDAAYLAEMKHFVEAVSTGSKPVPDAQDGLRAQLIADAATRSWQERRPVAIPR</sequence>
<comment type="similarity">
    <text evidence="1">Belongs to the Gfo/Idh/MocA family.</text>
</comment>
<dbReference type="SUPFAM" id="SSF51735">
    <property type="entry name" value="NAD(P)-binding Rossmann-fold domains"/>
    <property type="match status" value="1"/>
</dbReference>
<accession>A0A2A6LN62</accession>
<dbReference type="RefSeq" id="WP_097588172.1">
    <property type="nucleotide sequence ID" value="NZ_NWTC01000067.1"/>
</dbReference>
<feature type="domain" description="Gfo/Idh/MocA-like oxidoreductase N-terminal" evidence="3">
    <location>
        <begin position="2"/>
        <end position="118"/>
    </location>
</feature>
<evidence type="ECO:0000256" key="1">
    <source>
        <dbReference type="ARBA" id="ARBA00010928"/>
    </source>
</evidence>
<proteinExistence type="inferred from homology"/>
<name>A0A2A6LN62_RHIFR</name>
<dbReference type="Gene3D" id="3.30.360.10">
    <property type="entry name" value="Dihydrodipicolinate Reductase, domain 2"/>
    <property type="match status" value="1"/>
</dbReference>
<organism evidence="5 6">
    <name type="scientific">Rhizobium fredii</name>
    <name type="common">Sinorhizobium fredii</name>
    <dbReference type="NCBI Taxonomy" id="380"/>
    <lineage>
        <taxon>Bacteria</taxon>
        <taxon>Pseudomonadati</taxon>
        <taxon>Pseudomonadota</taxon>
        <taxon>Alphaproteobacteria</taxon>
        <taxon>Hyphomicrobiales</taxon>
        <taxon>Rhizobiaceae</taxon>
        <taxon>Sinorhizobium/Ensifer group</taxon>
        <taxon>Sinorhizobium</taxon>
    </lineage>
</organism>
<dbReference type="InterPro" id="IPR030827">
    <property type="entry name" value="Myo_inos_IolG"/>
</dbReference>
<protein>
    <submittedName>
        <fullName evidence="5">Inositol 2-dehydrogenase</fullName>
    </submittedName>
</protein>
<dbReference type="EMBL" id="NWTC01000067">
    <property type="protein sequence ID" value="PDT43760.1"/>
    <property type="molecule type" value="Genomic_DNA"/>
</dbReference>
<dbReference type="InterPro" id="IPR000683">
    <property type="entry name" value="Gfo/Idh/MocA-like_OxRdtase_N"/>
</dbReference>
<dbReference type="NCBIfam" id="TIGR04380">
    <property type="entry name" value="myo_inos_iolG"/>
    <property type="match status" value="1"/>
</dbReference>
<evidence type="ECO:0000256" key="2">
    <source>
        <dbReference type="ARBA" id="ARBA00023002"/>
    </source>
</evidence>
<comment type="caution">
    <text evidence="5">The sequence shown here is derived from an EMBL/GenBank/DDBJ whole genome shotgun (WGS) entry which is preliminary data.</text>
</comment>
<evidence type="ECO:0000259" key="4">
    <source>
        <dbReference type="Pfam" id="PF22725"/>
    </source>
</evidence>
<evidence type="ECO:0000313" key="6">
    <source>
        <dbReference type="Proteomes" id="UP000220353"/>
    </source>
</evidence>
<feature type="domain" description="GFO/IDH/MocA-like oxidoreductase" evidence="4">
    <location>
        <begin position="130"/>
        <end position="248"/>
    </location>
</feature>
<dbReference type="PANTHER" id="PTHR42840">
    <property type="entry name" value="NAD(P)-BINDING ROSSMANN-FOLD SUPERFAMILY PROTEIN-RELATED"/>
    <property type="match status" value="1"/>
</dbReference>
<reference evidence="5 6" key="1">
    <citation type="submission" date="2017-09" db="EMBL/GenBank/DDBJ databases">
        <title>Comparative genomics of rhizobia isolated from Phaseolus vulgaris in China.</title>
        <authorList>
            <person name="Tong W."/>
        </authorList>
    </citation>
    <scope>NUCLEOTIDE SEQUENCE [LARGE SCALE GENOMIC DNA]</scope>
    <source>
        <strain evidence="5 6">PCH1</strain>
    </source>
</reference>
<evidence type="ECO:0000313" key="5">
    <source>
        <dbReference type="EMBL" id="PDT43760.1"/>
    </source>
</evidence>
<dbReference type="PANTHER" id="PTHR42840:SF3">
    <property type="entry name" value="BINDING ROSSMANN FOLD OXIDOREDUCTASE, PUTATIVE (AFU_ORTHOLOGUE AFUA_2G10240)-RELATED"/>
    <property type="match status" value="1"/>
</dbReference>
<keyword evidence="2" id="KW-0560">Oxidoreductase</keyword>
<dbReference type="GO" id="GO:0016491">
    <property type="term" value="F:oxidoreductase activity"/>
    <property type="evidence" value="ECO:0007669"/>
    <property type="project" value="UniProtKB-KW"/>
</dbReference>
<gene>
    <name evidence="5" type="primary">iolG</name>
    <name evidence="5" type="ORF">CO661_33275</name>
</gene>
<dbReference type="InterPro" id="IPR036291">
    <property type="entry name" value="NAD(P)-bd_dom_sf"/>
</dbReference>
<dbReference type="Proteomes" id="UP000220353">
    <property type="component" value="Unassembled WGS sequence"/>
</dbReference>
<dbReference type="GO" id="GO:0000166">
    <property type="term" value="F:nucleotide binding"/>
    <property type="evidence" value="ECO:0007669"/>
    <property type="project" value="InterPro"/>
</dbReference>
<dbReference type="Pfam" id="PF22725">
    <property type="entry name" value="GFO_IDH_MocA_C3"/>
    <property type="match status" value="1"/>
</dbReference>
<dbReference type="InterPro" id="IPR055170">
    <property type="entry name" value="GFO_IDH_MocA-like_dom"/>
</dbReference>
<dbReference type="Gene3D" id="3.40.50.720">
    <property type="entry name" value="NAD(P)-binding Rossmann-like Domain"/>
    <property type="match status" value="1"/>
</dbReference>
<dbReference type="AlphaFoldDB" id="A0A2A6LN62"/>
<dbReference type="Pfam" id="PF01408">
    <property type="entry name" value="GFO_IDH_MocA"/>
    <property type="match status" value="1"/>
</dbReference>
<dbReference type="SUPFAM" id="SSF55347">
    <property type="entry name" value="Glyceraldehyde-3-phosphate dehydrogenase-like, C-terminal domain"/>
    <property type="match status" value="1"/>
</dbReference>